<feature type="repeat" description="WD" evidence="1">
    <location>
        <begin position="421"/>
        <end position="462"/>
    </location>
</feature>
<proteinExistence type="predicted"/>
<organism evidence="4 5">
    <name type="scientific">Acanthosepion pharaonis</name>
    <name type="common">Pharaoh cuttlefish</name>
    <name type="synonym">Sepia pharaonis</name>
    <dbReference type="NCBI Taxonomy" id="158019"/>
    <lineage>
        <taxon>Eukaryota</taxon>
        <taxon>Metazoa</taxon>
        <taxon>Spiralia</taxon>
        <taxon>Lophotrochozoa</taxon>
        <taxon>Mollusca</taxon>
        <taxon>Cephalopoda</taxon>
        <taxon>Coleoidea</taxon>
        <taxon>Decapodiformes</taxon>
        <taxon>Sepiida</taxon>
        <taxon>Sepiina</taxon>
        <taxon>Sepiidae</taxon>
        <taxon>Acanthosepion</taxon>
    </lineage>
</organism>
<dbReference type="PANTHER" id="PTHR14604">
    <property type="entry name" value="WD40 REPEAT PF20"/>
    <property type="match status" value="1"/>
</dbReference>
<feature type="region of interest" description="Disordered" evidence="3">
    <location>
        <begin position="267"/>
        <end position="317"/>
    </location>
</feature>
<dbReference type="InterPro" id="IPR036322">
    <property type="entry name" value="WD40_repeat_dom_sf"/>
</dbReference>
<keyword evidence="2" id="KW-0175">Coiled coil</keyword>
<dbReference type="InterPro" id="IPR015943">
    <property type="entry name" value="WD40/YVTN_repeat-like_dom_sf"/>
</dbReference>
<dbReference type="GO" id="GO:1990716">
    <property type="term" value="C:axonemal central apparatus"/>
    <property type="evidence" value="ECO:0007669"/>
    <property type="project" value="TreeGrafter"/>
</dbReference>
<dbReference type="SUPFAM" id="SSF50978">
    <property type="entry name" value="WD40 repeat-like"/>
    <property type="match status" value="1"/>
</dbReference>
<keyword evidence="5" id="KW-1185">Reference proteome</keyword>
<dbReference type="PANTHER" id="PTHR14604:SF3">
    <property type="entry name" value="SPERM-ASSOCIATED ANTIGEN 16 PROTEIN"/>
    <property type="match status" value="1"/>
</dbReference>
<feature type="repeat" description="WD" evidence="1">
    <location>
        <begin position="333"/>
        <end position="374"/>
    </location>
</feature>
<reference evidence="4" key="1">
    <citation type="submission" date="2021-01" db="EMBL/GenBank/DDBJ databases">
        <authorList>
            <person name="Li R."/>
            <person name="Bekaert M."/>
        </authorList>
    </citation>
    <scope>NUCLEOTIDE SEQUENCE</scope>
    <source>
        <strain evidence="4">Farmed</strain>
    </source>
</reference>
<evidence type="ECO:0000313" key="4">
    <source>
        <dbReference type="EMBL" id="CAE1276118.1"/>
    </source>
</evidence>
<feature type="repeat" description="WD" evidence="1">
    <location>
        <begin position="462"/>
        <end position="494"/>
    </location>
</feature>
<feature type="region of interest" description="Disordered" evidence="3">
    <location>
        <begin position="59"/>
        <end position="79"/>
    </location>
</feature>
<dbReference type="InterPro" id="IPR050995">
    <property type="entry name" value="WD-F-box_domain-protein"/>
</dbReference>
<keyword evidence="4" id="KW-0966">Cell projection</keyword>
<feature type="compositionally biased region" description="Basic and acidic residues" evidence="3">
    <location>
        <begin position="59"/>
        <end position="71"/>
    </location>
</feature>
<feature type="compositionally biased region" description="Basic and acidic residues" evidence="3">
    <location>
        <begin position="295"/>
        <end position="307"/>
    </location>
</feature>
<dbReference type="AlphaFoldDB" id="A0A812CTU2"/>
<dbReference type="Pfam" id="PF00400">
    <property type="entry name" value="WD40"/>
    <property type="match status" value="4"/>
</dbReference>
<dbReference type="PROSITE" id="PS50294">
    <property type="entry name" value="WD_REPEATS_REGION"/>
    <property type="match status" value="1"/>
</dbReference>
<feature type="coiled-coil region" evidence="2">
    <location>
        <begin position="123"/>
        <end position="150"/>
    </location>
</feature>
<dbReference type="CDD" id="cd00200">
    <property type="entry name" value="WD40"/>
    <property type="match status" value="1"/>
</dbReference>
<dbReference type="GO" id="GO:0035082">
    <property type="term" value="P:axoneme assembly"/>
    <property type="evidence" value="ECO:0007669"/>
    <property type="project" value="TreeGrafter"/>
</dbReference>
<dbReference type="Proteomes" id="UP000597762">
    <property type="component" value="Unassembled WGS sequence"/>
</dbReference>
<keyword evidence="1" id="KW-0853">WD repeat</keyword>
<dbReference type="OrthoDB" id="538223at2759"/>
<evidence type="ECO:0000256" key="3">
    <source>
        <dbReference type="SAM" id="MobiDB-lite"/>
    </source>
</evidence>
<protein>
    <submittedName>
        <fullName evidence="4">Flagellar WD repeat-containing protein Pf20,Sperm-associated antigen 16 protein</fullName>
    </submittedName>
</protein>
<dbReference type="SMART" id="SM00320">
    <property type="entry name" value="WD40"/>
    <property type="match status" value="4"/>
</dbReference>
<evidence type="ECO:0000256" key="1">
    <source>
        <dbReference type="PROSITE-ProRule" id="PRU00221"/>
    </source>
</evidence>
<keyword evidence="4" id="KW-0969">Cilium</keyword>
<sequence length="494" mass="56108">MAEIDPNEEKYYLETEVLSDTLDDDYEYEIVSGDEDVVSADLTEDLDCAVRCLQEVESREKSELESKEESPKPSVSEIPEPVEDFIGNFLVRMGMKKSLNHFLTEWYELEEKGLVEKGKVGMVPDVYRKIIELEDQLKIAEKESLKYKNAAFKAKDTYVKLRKQRDFHRMNHRRVIQEKNKLITDIKRLRSHYSQYEPTLHQFRIKYEIAMKQKMLTKIELERSQEHCTGLINMIKNLDLANDNATGSQDMIQTNRICGKGRVKLDSEGLGPTQRALASEREKVKKSPSTVSTKSKRDSKFPFDTRENPYLPPTKGLPSHTIRTGGFKLTKTILVHKCPVSSLCLHPKKQIMATTSDDMSWKLWSVPAGDLIGLCGQTFYGHEHSVNNARINNKGDTVASCDALGTVKIWDTRKVATMFSFEVGNFSVNKVSFDPTSSVLAMACDDHTVKIYDIANGQLSSLIGHEDAVQCMAFDHHGQFLISGGSDNTMRIWS</sequence>
<keyword evidence="4" id="KW-0282">Flagellum</keyword>
<name>A0A812CTU2_ACAPH</name>
<comment type="caution">
    <text evidence="4">The sequence shown here is derived from an EMBL/GenBank/DDBJ whole genome shotgun (WGS) entry which is preliminary data.</text>
</comment>
<evidence type="ECO:0000256" key="2">
    <source>
        <dbReference type="SAM" id="Coils"/>
    </source>
</evidence>
<accession>A0A812CTU2</accession>
<dbReference type="InterPro" id="IPR001680">
    <property type="entry name" value="WD40_rpt"/>
</dbReference>
<dbReference type="Gene3D" id="2.130.10.10">
    <property type="entry name" value="YVTN repeat-like/Quinoprotein amine dehydrogenase"/>
    <property type="match status" value="1"/>
</dbReference>
<evidence type="ECO:0000313" key="5">
    <source>
        <dbReference type="Proteomes" id="UP000597762"/>
    </source>
</evidence>
<dbReference type="EMBL" id="CAHIKZ030001869">
    <property type="protein sequence ID" value="CAE1276118.1"/>
    <property type="molecule type" value="Genomic_DNA"/>
</dbReference>
<gene>
    <name evidence="4" type="ORF">SPHA_39851</name>
</gene>
<feature type="repeat" description="WD" evidence="1">
    <location>
        <begin position="379"/>
        <end position="420"/>
    </location>
</feature>
<dbReference type="PROSITE" id="PS50082">
    <property type="entry name" value="WD_REPEATS_2"/>
    <property type="match status" value="4"/>
</dbReference>